<gene>
    <name evidence="1" type="ORF">LAKADJCE_00906</name>
</gene>
<evidence type="ECO:0000313" key="2">
    <source>
        <dbReference type="Proteomes" id="UP000612009"/>
    </source>
</evidence>
<sequence length="51" mass="6348">MKILVVQESDWVRRCPHQNHHLMERLSRKGHEARVIDYEIMWKEHKNKEII</sequence>
<protein>
    <submittedName>
        <fullName evidence="1">Uncharacterized protein</fullName>
    </submittedName>
</protein>
<reference evidence="1" key="1">
    <citation type="submission" date="2020-10" db="EMBL/GenBank/DDBJ databases">
        <authorList>
            <person name="Hahn C.J."/>
            <person name="Laso-Perez R."/>
            <person name="Vulcano F."/>
            <person name="Vaziourakis K.-M."/>
            <person name="Stokke R."/>
            <person name="Steen I.H."/>
            <person name="Teske A."/>
            <person name="Boetius A."/>
            <person name="Liebeke M."/>
            <person name="Amann R."/>
            <person name="Knittel K."/>
        </authorList>
    </citation>
    <scope>NUCLEOTIDE SEQUENCE</scope>
    <source>
        <strain evidence="1">Gfbio:e3339647-f889-4370-9287-4fb5cb688e4c:AG392J18_GoMArc1</strain>
    </source>
</reference>
<dbReference type="AlphaFoldDB" id="A0A811TBH9"/>
<name>A0A811TBH9_9EURY</name>
<evidence type="ECO:0000313" key="1">
    <source>
        <dbReference type="EMBL" id="CAD6494694.1"/>
    </source>
</evidence>
<dbReference type="Proteomes" id="UP000612009">
    <property type="component" value="Unassembled WGS sequence"/>
</dbReference>
<proteinExistence type="predicted"/>
<organism evidence="1 2">
    <name type="scientific">Candidatus Argoarchaeum ethanivorans</name>
    <dbReference type="NCBI Taxonomy" id="2608793"/>
    <lineage>
        <taxon>Archaea</taxon>
        <taxon>Methanobacteriati</taxon>
        <taxon>Methanobacteriota</taxon>
        <taxon>Stenosarchaea group</taxon>
        <taxon>Methanomicrobia</taxon>
        <taxon>Methanosarcinales</taxon>
        <taxon>Methanosarcinales incertae sedis</taxon>
        <taxon>GOM Arc I cluster</taxon>
        <taxon>Candidatus Argoarchaeum</taxon>
    </lineage>
</organism>
<dbReference type="EMBL" id="CAJHIR010000073">
    <property type="protein sequence ID" value="CAD6494694.1"/>
    <property type="molecule type" value="Genomic_DNA"/>
</dbReference>
<comment type="caution">
    <text evidence="1">The sequence shown here is derived from an EMBL/GenBank/DDBJ whole genome shotgun (WGS) entry which is preliminary data.</text>
</comment>
<accession>A0A811TBH9</accession>